<keyword evidence="3" id="KW-1185">Reference proteome</keyword>
<feature type="compositionally biased region" description="Acidic residues" evidence="1">
    <location>
        <begin position="223"/>
        <end position="232"/>
    </location>
</feature>
<sequence length="267" mass="29041">MRKYELSSDGTPDLIVKLDASHVEAFVIANRSAMGLSEELNTVHESLGLLKSSGNFQAGRYDNMAAIIKNPVSVEDFGAELRLPREIVLVKAFRNQCAGHLPAAMLNTMAALGSTALTLVFHKGGPVFVIHPQEKDGLYRLASIRFEGARDVAEERSCVSMNQASRIAYHDMWELIAEKQGGPEPPPTPEEEPHTKDLIDNPTASTPPAAPRSANPFGGDTGGDQDEAEDDATEHRSAFGVKKQADPEHDENDIDAFVMDDIDGMQF</sequence>
<dbReference type="RefSeq" id="WP_115418416.1">
    <property type="nucleotide sequence ID" value="NZ_CP031358.1"/>
</dbReference>
<evidence type="ECO:0000313" key="3">
    <source>
        <dbReference type="Proteomes" id="UP000254508"/>
    </source>
</evidence>
<accession>A0A345YJK1</accession>
<name>A0A345YJK1_9SPHN</name>
<feature type="region of interest" description="Disordered" evidence="1">
    <location>
        <begin position="178"/>
        <end position="267"/>
    </location>
</feature>
<gene>
    <name evidence="2" type="ORF">DVR09_16760</name>
</gene>
<organism evidence="2 3">
    <name type="scientific">Erythrobacter aureus</name>
    <dbReference type="NCBI Taxonomy" id="2182384"/>
    <lineage>
        <taxon>Bacteria</taxon>
        <taxon>Pseudomonadati</taxon>
        <taxon>Pseudomonadota</taxon>
        <taxon>Alphaproteobacteria</taxon>
        <taxon>Sphingomonadales</taxon>
        <taxon>Erythrobacteraceae</taxon>
        <taxon>Erythrobacter/Porphyrobacter group</taxon>
        <taxon>Erythrobacter</taxon>
    </lineage>
</organism>
<evidence type="ECO:0000313" key="2">
    <source>
        <dbReference type="EMBL" id="AXK44103.1"/>
    </source>
</evidence>
<feature type="compositionally biased region" description="Acidic residues" evidence="1">
    <location>
        <begin position="248"/>
        <end position="267"/>
    </location>
</feature>
<feature type="compositionally biased region" description="Basic and acidic residues" evidence="1">
    <location>
        <begin position="233"/>
        <end position="247"/>
    </location>
</feature>
<reference evidence="2 3" key="1">
    <citation type="submission" date="2018-07" db="EMBL/GenBank/DDBJ databases">
        <title>Genome sequence of Erythrobacter strain YH-07, an antagonistic bacterium isolated from Yellow Sea.</title>
        <authorList>
            <person name="Tang T."/>
            <person name="Liu Q."/>
            <person name="Sun X."/>
        </authorList>
    </citation>
    <scope>NUCLEOTIDE SEQUENCE [LARGE SCALE GENOMIC DNA]</scope>
    <source>
        <strain evidence="2 3">YH-07</strain>
        <plasmid evidence="2 3">unnamed</plasmid>
    </source>
</reference>
<dbReference type="KEGG" id="err:DVR09_16760"/>
<dbReference type="EMBL" id="CP031358">
    <property type="protein sequence ID" value="AXK44103.1"/>
    <property type="molecule type" value="Genomic_DNA"/>
</dbReference>
<geneLocation type="plasmid" evidence="2 3">
    <name>unnamed</name>
</geneLocation>
<dbReference type="Proteomes" id="UP000254508">
    <property type="component" value="Plasmid unnamed"/>
</dbReference>
<proteinExistence type="predicted"/>
<protein>
    <submittedName>
        <fullName evidence="2">Uncharacterized protein</fullName>
    </submittedName>
</protein>
<evidence type="ECO:0000256" key="1">
    <source>
        <dbReference type="SAM" id="MobiDB-lite"/>
    </source>
</evidence>
<keyword evidence="2" id="KW-0614">Plasmid</keyword>
<feature type="compositionally biased region" description="Low complexity" evidence="1">
    <location>
        <begin position="201"/>
        <end position="216"/>
    </location>
</feature>
<dbReference type="AlphaFoldDB" id="A0A345YJK1"/>